<dbReference type="Gene3D" id="1.10.1740.10">
    <property type="match status" value="1"/>
</dbReference>
<evidence type="ECO:0000256" key="1">
    <source>
        <dbReference type="ARBA" id="ARBA00010641"/>
    </source>
</evidence>
<dbReference type="NCBIfam" id="TIGR02985">
    <property type="entry name" value="Sig70_bacteroi1"/>
    <property type="match status" value="1"/>
</dbReference>
<dbReference type="NCBIfam" id="TIGR02937">
    <property type="entry name" value="sigma70-ECF"/>
    <property type="match status" value="1"/>
</dbReference>
<dbReference type="SUPFAM" id="SSF88946">
    <property type="entry name" value="Sigma2 domain of RNA polymerase sigma factors"/>
    <property type="match status" value="1"/>
</dbReference>
<dbReference type="Pfam" id="PF08281">
    <property type="entry name" value="Sigma70_r4_2"/>
    <property type="match status" value="1"/>
</dbReference>
<comment type="caution">
    <text evidence="7">The sequence shown here is derived from an EMBL/GenBank/DDBJ whole genome shotgun (WGS) entry which is preliminary data.</text>
</comment>
<dbReference type="PANTHER" id="PTHR43133:SF46">
    <property type="entry name" value="RNA POLYMERASE SIGMA-70 FACTOR ECF SUBFAMILY"/>
    <property type="match status" value="1"/>
</dbReference>
<dbReference type="InterPro" id="IPR014327">
    <property type="entry name" value="RNA_pol_sigma70_bacteroid"/>
</dbReference>
<dbReference type="SUPFAM" id="SSF88659">
    <property type="entry name" value="Sigma3 and sigma4 domains of RNA polymerase sigma factors"/>
    <property type="match status" value="1"/>
</dbReference>
<dbReference type="AlphaFoldDB" id="A0A6N8L105"/>
<evidence type="ECO:0000256" key="2">
    <source>
        <dbReference type="ARBA" id="ARBA00023015"/>
    </source>
</evidence>
<dbReference type="OrthoDB" id="659361at2"/>
<reference evidence="7 8" key="1">
    <citation type="submission" date="2019-12" db="EMBL/GenBank/DDBJ databases">
        <authorList>
            <person name="Dong K."/>
        </authorList>
    </citation>
    <scope>NUCLEOTIDE SEQUENCE [LARGE SCALE GENOMIC DNA]</scope>
    <source>
        <strain evidence="7 8">JCM 31225</strain>
    </source>
</reference>
<evidence type="ECO:0000313" key="8">
    <source>
        <dbReference type="Proteomes" id="UP000435036"/>
    </source>
</evidence>
<dbReference type="GO" id="GO:0003677">
    <property type="term" value="F:DNA binding"/>
    <property type="evidence" value="ECO:0007669"/>
    <property type="project" value="InterPro"/>
</dbReference>
<feature type="domain" description="RNA polymerase sigma-70 region 2" evidence="5">
    <location>
        <begin position="30"/>
        <end position="97"/>
    </location>
</feature>
<accession>A0A6N8L105</accession>
<evidence type="ECO:0000256" key="3">
    <source>
        <dbReference type="ARBA" id="ARBA00023082"/>
    </source>
</evidence>
<dbReference type="InterPro" id="IPR039425">
    <property type="entry name" value="RNA_pol_sigma-70-like"/>
</dbReference>
<dbReference type="GO" id="GO:0006352">
    <property type="term" value="P:DNA-templated transcription initiation"/>
    <property type="evidence" value="ECO:0007669"/>
    <property type="project" value="InterPro"/>
</dbReference>
<dbReference type="InterPro" id="IPR014284">
    <property type="entry name" value="RNA_pol_sigma-70_dom"/>
</dbReference>
<dbReference type="Gene3D" id="1.10.10.10">
    <property type="entry name" value="Winged helix-like DNA-binding domain superfamily/Winged helix DNA-binding domain"/>
    <property type="match status" value="1"/>
</dbReference>
<dbReference type="InterPro" id="IPR013249">
    <property type="entry name" value="RNA_pol_sigma70_r4_t2"/>
</dbReference>
<dbReference type="InterPro" id="IPR013324">
    <property type="entry name" value="RNA_pol_sigma_r3/r4-like"/>
</dbReference>
<dbReference type="InterPro" id="IPR013325">
    <property type="entry name" value="RNA_pol_sigma_r2"/>
</dbReference>
<sequence length="207" mass="24149">MKPQIALSKMGDYVLIGHLRQQEEQVFNELFDRYFKRLFSFAHNLLGDVEVAKELAMDVMLRLWQKRENLSLNEGETLLPYLFRSIRNAVINHMRKATILTFPISSQEDLDILSSQSADSNLYLQELEQAYEQALAALPTQRRKIFLMSREEYLTYAEIAERLGISIHTVRNQMSASIDFLRRRILENPREFDPILTLIFICGGYVA</sequence>
<name>A0A6N8L105_9SPHI</name>
<dbReference type="GO" id="GO:0016987">
    <property type="term" value="F:sigma factor activity"/>
    <property type="evidence" value="ECO:0007669"/>
    <property type="project" value="UniProtKB-KW"/>
</dbReference>
<protein>
    <submittedName>
        <fullName evidence="7">RNA polymerase sigma-70 factor</fullName>
    </submittedName>
</protein>
<comment type="similarity">
    <text evidence="1">Belongs to the sigma-70 factor family. ECF subfamily.</text>
</comment>
<keyword evidence="2" id="KW-0805">Transcription regulation</keyword>
<evidence type="ECO:0000259" key="6">
    <source>
        <dbReference type="Pfam" id="PF08281"/>
    </source>
</evidence>
<evidence type="ECO:0000256" key="4">
    <source>
        <dbReference type="ARBA" id="ARBA00023163"/>
    </source>
</evidence>
<dbReference type="RefSeq" id="WP_160370139.1">
    <property type="nucleotide sequence ID" value="NZ_WSQA01000013.1"/>
</dbReference>
<organism evidence="7 8">
    <name type="scientific">Sphingobacterium humi</name>
    <dbReference type="NCBI Taxonomy" id="1796905"/>
    <lineage>
        <taxon>Bacteria</taxon>
        <taxon>Pseudomonadati</taxon>
        <taxon>Bacteroidota</taxon>
        <taxon>Sphingobacteriia</taxon>
        <taxon>Sphingobacteriales</taxon>
        <taxon>Sphingobacteriaceae</taxon>
        <taxon>Sphingobacterium</taxon>
    </lineage>
</organism>
<evidence type="ECO:0000259" key="5">
    <source>
        <dbReference type="Pfam" id="PF04542"/>
    </source>
</evidence>
<evidence type="ECO:0000313" key="7">
    <source>
        <dbReference type="EMBL" id="MVZ63420.1"/>
    </source>
</evidence>
<feature type="domain" description="RNA polymerase sigma factor 70 region 4 type 2" evidence="6">
    <location>
        <begin position="129"/>
        <end position="175"/>
    </location>
</feature>
<dbReference type="PANTHER" id="PTHR43133">
    <property type="entry name" value="RNA POLYMERASE ECF-TYPE SIGMA FACTO"/>
    <property type="match status" value="1"/>
</dbReference>
<keyword evidence="8" id="KW-1185">Reference proteome</keyword>
<keyword evidence="3" id="KW-0731">Sigma factor</keyword>
<dbReference type="Proteomes" id="UP000435036">
    <property type="component" value="Unassembled WGS sequence"/>
</dbReference>
<dbReference type="InterPro" id="IPR007627">
    <property type="entry name" value="RNA_pol_sigma70_r2"/>
</dbReference>
<dbReference type="Pfam" id="PF04542">
    <property type="entry name" value="Sigma70_r2"/>
    <property type="match status" value="1"/>
</dbReference>
<proteinExistence type="inferred from homology"/>
<dbReference type="InterPro" id="IPR036388">
    <property type="entry name" value="WH-like_DNA-bd_sf"/>
</dbReference>
<keyword evidence="4" id="KW-0804">Transcription</keyword>
<gene>
    <name evidence="7" type="ORF">GQF63_15440</name>
</gene>
<dbReference type="EMBL" id="WSQA01000013">
    <property type="protein sequence ID" value="MVZ63420.1"/>
    <property type="molecule type" value="Genomic_DNA"/>
</dbReference>